<reference evidence="2" key="1">
    <citation type="journal article" date="2020" name="Stud. Mycol.">
        <title>101 Dothideomycetes genomes: a test case for predicting lifestyles and emergence of pathogens.</title>
        <authorList>
            <person name="Haridas S."/>
            <person name="Albert R."/>
            <person name="Binder M."/>
            <person name="Bloem J."/>
            <person name="Labutti K."/>
            <person name="Salamov A."/>
            <person name="Andreopoulos B."/>
            <person name="Baker S."/>
            <person name="Barry K."/>
            <person name="Bills G."/>
            <person name="Bluhm B."/>
            <person name="Cannon C."/>
            <person name="Castanera R."/>
            <person name="Culley D."/>
            <person name="Daum C."/>
            <person name="Ezra D."/>
            <person name="Gonzalez J."/>
            <person name="Henrissat B."/>
            <person name="Kuo A."/>
            <person name="Liang C."/>
            <person name="Lipzen A."/>
            <person name="Lutzoni F."/>
            <person name="Magnuson J."/>
            <person name="Mondo S."/>
            <person name="Nolan M."/>
            <person name="Ohm R."/>
            <person name="Pangilinan J."/>
            <person name="Park H.-J."/>
            <person name="Ramirez L."/>
            <person name="Alfaro M."/>
            <person name="Sun H."/>
            <person name="Tritt A."/>
            <person name="Yoshinaga Y."/>
            <person name="Zwiers L.-H."/>
            <person name="Turgeon B."/>
            <person name="Goodwin S."/>
            <person name="Spatafora J."/>
            <person name="Crous P."/>
            <person name="Grigoriev I."/>
        </authorList>
    </citation>
    <scope>NUCLEOTIDE SEQUENCE</scope>
    <source>
        <strain evidence="2">CBS 119925</strain>
    </source>
</reference>
<evidence type="ECO:0000313" key="2">
    <source>
        <dbReference type="EMBL" id="KAF2748082.1"/>
    </source>
</evidence>
<dbReference type="AlphaFoldDB" id="A0A6A6VBS6"/>
<gene>
    <name evidence="2" type="ORF">M011DRAFT_30553</name>
</gene>
<dbReference type="Proteomes" id="UP000799440">
    <property type="component" value="Unassembled WGS sequence"/>
</dbReference>
<name>A0A6A6VBS6_9PLEO</name>
<keyword evidence="3" id="KW-1185">Reference proteome</keyword>
<dbReference type="EMBL" id="MU006570">
    <property type="protein sequence ID" value="KAF2748082.1"/>
    <property type="molecule type" value="Genomic_DNA"/>
</dbReference>
<accession>A0A6A6VBS6</accession>
<organism evidence="2 3">
    <name type="scientific">Sporormia fimetaria CBS 119925</name>
    <dbReference type="NCBI Taxonomy" id="1340428"/>
    <lineage>
        <taxon>Eukaryota</taxon>
        <taxon>Fungi</taxon>
        <taxon>Dikarya</taxon>
        <taxon>Ascomycota</taxon>
        <taxon>Pezizomycotina</taxon>
        <taxon>Dothideomycetes</taxon>
        <taxon>Pleosporomycetidae</taxon>
        <taxon>Pleosporales</taxon>
        <taxon>Sporormiaceae</taxon>
        <taxon>Sporormia</taxon>
    </lineage>
</organism>
<feature type="region of interest" description="Disordered" evidence="1">
    <location>
        <begin position="131"/>
        <end position="160"/>
    </location>
</feature>
<feature type="region of interest" description="Disordered" evidence="1">
    <location>
        <begin position="1"/>
        <end position="24"/>
    </location>
</feature>
<evidence type="ECO:0000256" key="1">
    <source>
        <dbReference type="SAM" id="MobiDB-lite"/>
    </source>
</evidence>
<protein>
    <submittedName>
        <fullName evidence="2">Uncharacterized protein</fullName>
    </submittedName>
</protein>
<evidence type="ECO:0000313" key="3">
    <source>
        <dbReference type="Proteomes" id="UP000799440"/>
    </source>
</evidence>
<feature type="compositionally biased region" description="Basic residues" evidence="1">
    <location>
        <begin position="140"/>
        <end position="154"/>
    </location>
</feature>
<sequence length="173" mass="19097">MANISMVVQDVHLTGRPPRPPSHEQRIRHYRRDVSASAIDTAARGSKRLRRILKREVARRQQLTKVSRHFGLRSSPISLLACAARGCEQGPSLPLPSRPSLPPTWRVFPALSTDAEAPTVAAGVPSMLSASPSSIVHTRQTPHTRHARHHRYKGLHYPAGPAREGRLAYGVSH</sequence>
<proteinExistence type="predicted"/>